<keyword evidence="7 14" id="KW-0812">Transmembrane</keyword>
<dbReference type="AlphaFoldDB" id="S3D164"/>
<dbReference type="EC" id="2.4.1.258" evidence="3 14"/>
<reference evidence="15 16" key="1">
    <citation type="journal article" date="2013" name="BMC Genomics">
        <title>The genome and transcriptome of the pine saprophyte Ophiostoma piceae, and a comparison with the bark beetle-associated pine pathogen Grosmannia clavigera.</title>
        <authorList>
            <person name="Haridas S."/>
            <person name="Wang Y."/>
            <person name="Lim L."/>
            <person name="Massoumi Alamouti S."/>
            <person name="Jackman S."/>
            <person name="Docking R."/>
            <person name="Robertson G."/>
            <person name="Birol I."/>
            <person name="Bohlmann J."/>
            <person name="Breuil C."/>
        </authorList>
    </citation>
    <scope>NUCLEOTIDE SEQUENCE [LARGE SCALE GENOMIC DNA]</scope>
    <source>
        <strain evidence="15 16">UAMH 11346</strain>
    </source>
</reference>
<evidence type="ECO:0000256" key="10">
    <source>
        <dbReference type="ARBA" id="ARBA00023136"/>
    </source>
</evidence>
<evidence type="ECO:0000256" key="4">
    <source>
        <dbReference type="ARBA" id="ARBA00015561"/>
    </source>
</evidence>
<dbReference type="Pfam" id="PF05208">
    <property type="entry name" value="ALG3"/>
    <property type="match status" value="1"/>
</dbReference>
<evidence type="ECO:0000256" key="14">
    <source>
        <dbReference type="RuleBase" id="RU364047"/>
    </source>
</evidence>
<dbReference type="UniPathway" id="UPA00378"/>
<keyword evidence="16" id="KW-1185">Reference proteome</keyword>
<feature type="transmembrane region" description="Helical" evidence="14">
    <location>
        <begin position="218"/>
        <end position="241"/>
    </location>
</feature>
<evidence type="ECO:0000256" key="7">
    <source>
        <dbReference type="ARBA" id="ARBA00022692"/>
    </source>
</evidence>
<dbReference type="GO" id="GO:0005789">
    <property type="term" value="C:endoplasmic reticulum membrane"/>
    <property type="evidence" value="ECO:0007669"/>
    <property type="project" value="UniProtKB-SubCell"/>
</dbReference>
<dbReference type="STRING" id="1262450.S3D164"/>
<feature type="transmembrane region" description="Helical" evidence="14">
    <location>
        <begin position="184"/>
        <end position="206"/>
    </location>
</feature>
<evidence type="ECO:0000256" key="13">
    <source>
        <dbReference type="ARBA" id="ARBA00093457"/>
    </source>
</evidence>
<dbReference type="PANTHER" id="PTHR12646:SF0">
    <property type="entry name" value="DOL-P-MAN:MAN(5)GLCNAC(2)-PP-DOL ALPHA-1,3-MANNOSYLTRANSFERASE"/>
    <property type="match status" value="1"/>
</dbReference>
<comment type="function">
    <text evidence="11 14">Dol-P-Man:Man(5)GlcNAc(2)-PP-Dol alpha-1,3-mannosyltransferase that operates in the biosynthetic pathway of dolichol-linked oligosaccharides, the glycan precursors employed in protein asparagine (N)-glycosylation. The assembly of dolichol-linked oligosaccharides begins on the cytosolic side of the endoplasmic reticulum membrane and finishes in its lumen. The sequential addition of sugars to dolichol pyrophosphate produces dolichol-linked oligosaccharides containing fourteen sugars, including two GlcNAcs, nine mannoses and three glucoses. Once assembled, the oligosaccharide is transferred from the lipid to nascent proteins by oligosaccharyltransferases. In the lumen of the endoplasmic reticulum, adds the first dolichyl beta-D-mannosyl phosphate derived mannose in an alpha-1,3 linkage to Man(5)GlcNAc(2)-PP-dolichol to produce Man(6)GlcNAc(2)-PP-dolichol.</text>
</comment>
<comment type="catalytic activity">
    <reaction evidence="12 14">
        <text>an alpha-D-Man-(1-&gt;2)-alpha-D-Man-(1-&gt;2)-alpha-D-Man-(1-&gt;3)-[alpha-D-Man-(1-&gt;6)]-beta-D-Man-(1-&gt;4)-beta-D-GlcNAc-(1-&gt;4)-alpha-D-GlcNAc-diphospho-di-trans,poly-cis-dolichol + a di-trans,poly-cis-dolichyl beta-D-mannosyl phosphate = an alpha-D-Man-(1-&gt;2)-alpha-D-Man-(1-&gt;2)-alpha-D-Man-(1-&gt;3)-[alpha-D-Man-(1-&gt;3)-alpha-D-Man-(1-&gt;6)]-beta-D-Man-(1-&gt;4)-beta-D-GlcNAc-(1-&gt;4)-alpha-D-GlcNAc-diphospho-di-trans,poly-cis-dolichol + a di-trans,poly-cis-dolichyl phosphate + H(+)</text>
        <dbReference type="Rhea" id="RHEA:29527"/>
        <dbReference type="Rhea" id="RHEA-COMP:19498"/>
        <dbReference type="Rhea" id="RHEA-COMP:19501"/>
        <dbReference type="Rhea" id="RHEA-COMP:19516"/>
        <dbReference type="Rhea" id="RHEA-COMP:19517"/>
        <dbReference type="ChEBI" id="CHEBI:15378"/>
        <dbReference type="ChEBI" id="CHEBI:57683"/>
        <dbReference type="ChEBI" id="CHEBI:58211"/>
        <dbReference type="ChEBI" id="CHEBI:132515"/>
        <dbReference type="ChEBI" id="CHEBI:132516"/>
        <dbReference type="EC" id="2.4.1.258"/>
    </reaction>
    <physiologicalReaction direction="left-to-right" evidence="12 14">
        <dbReference type="Rhea" id="RHEA:29528"/>
    </physiologicalReaction>
</comment>
<evidence type="ECO:0000256" key="1">
    <source>
        <dbReference type="ARBA" id="ARBA00004477"/>
    </source>
</evidence>
<protein>
    <recommendedName>
        <fullName evidence="4 14">Dol-P-Man:Man(5)GlcNAc(2)-PP-Dol alpha-1,3-mannosyltransferase</fullName>
        <ecNumber evidence="3 14">2.4.1.258</ecNumber>
    </recommendedName>
    <alternativeName>
        <fullName evidence="14">Dol-P-Man-dependent alpha(1-3)-mannosyltransferase</fullName>
    </alternativeName>
</protein>
<comment type="pathway">
    <text evidence="2 14">Protein modification; protein glycosylation.</text>
</comment>
<evidence type="ECO:0000256" key="12">
    <source>
        <dbReference type="ARBA" id="ARBA00049506"/>
    </source>
</evidence>
<evidence type="ECO:0000256" key="8">
    <source>
        <dbReference type="ARBA" id="ARBA00022824"/>
    </source>
</evidence>
<keyword evidence="5 14" id="KW-0328">Glycosyltransferase</keyword>
<evidence type="ECO:0000256" key="2">
    <source>
        <dbReference type="ARBA" id="ARBA00004922"/>
    </source>
</evidence>
<name>S3D164_OPHP1</name>
<accession>S3D164</accession>
<dbReference type="OMA" id="PERYGIH"/>
<keyword evidence="6 14" id="KW-0808">Transferase</keyword>
<dbReference type="eggNOG" id="KOG2762">
    <property type="taxonomic scope" value="Eukaryota"/>
</dbReference>
<dbReference type="HOGENOM" id="CLU_035382_3_0_1"/>
<dbReference type="PANTHER" id="PTHR12646">
    <property type="entry name" value="NOT56 - RELATED"/>
    <property type="match status" value="1"/>
</dbReference>
<evidence type="ECO:0000313" key="16">
    <source>
        <dbReference type="Proteomes" id="UP000016923"/>
    </source>
</evidence>
<keyword evidence="10 14" id="KW-0472">Membrane</keyword>
<evidence type="ECO:0000256" key="6">
    <source>
        <dbReference type="ARBA" id="ARBA00022679"/>
    </source>
</evidence>
<feature type="transmembrane region" description="Helical" evidence="14">
    <location>
        <begin position="62"/>
        <end position="81"/>
    </location>
</feature>
<evidence type="ECO:0000256" key="9">
    <source>
        <dbReference type="ARBA" id="ARBA00022989"/>
    </source>
</evidence>
<dbReference type="InterPro" id="IPR007873">
    <property type="entry name" value="Glycosyltransferase_ALG3"/>
</dbReference>
<keyword evidence="9 14" id="KW-1133">Transmembrane helix</keyword>
<dbReference type="GO" id="GO:0018279">
    <property type="term" value="P:protein N-linked glycosylation via asparagine"/>
    <property type="evidence" value="ECO:0007669"/>
    <property type="project" value="EnsemblFungi"/>
</dbReference>
<evidence type="ECO:0000256" key="5">
    <source>
        <dbReference type="ARBA" id="ARBA00022676"/>
    </source>
</evidence>
<organism evidence="15 16">
    <name type="scientific">Ophiostoma piceae (strain UAMH 11346)</name>
    <name type="common">Sap stain fungus</name>
    <dbReference type="NCBI Taxonomy" id="1262450"/>
    <lineage>
        <taxon>Eukaryota</taxon>
        <taxon>Fungi</taxon>
        <taxon>Dikarya</taxon>
        <taxon>Ascomycota</taxon>
        <taxon>Pezizomycotina</taxon>
        <taxon>Sordariomycetes</taxon>
        <taxon>Sordariomycetidae</taxon>
        <taxon>Ophiostomatales</taxon>
        <taxon>Ophiostomataceae</taxon>
        <taxon>Ophiostoma</taxon>
    </lineage>
</organism>
<comment type="similarity">
    <text evidence="13">Belongs to the glycosyltransferase ALG3 family.</text>
</comment>
<dbReference type="VEuPathDB" id="FungiDB:F503_03442"/>
<sequence>MAKKNAKAQAATAKTAATSSAATAAPVHHITTIYDPEEDARGPLRPKETWEDFFMGRHFGSLLIPPALLILDAVLCVYILSQVPYTEIDWVAYMEQVAQFVGGERDYTQIEGGTGPLVYPAAHVYTYTALYHATQQGTNILLAQFLFAGLYLGTLSLVLFCYWRAGAPTYMFPILVLSKRLHSIFLLRCFNDGVAVFCLWAAIFLFQCRQWSLGVIVYAWGLGTKMSLLLSLPAVVVVLFVGRGFKRALSLLAVLVQIQVVIALPFLGTNASGYLGRAFELSRQFLYRWTVNWRFVDEETFLSKPFALGLLAVHVSLLVLFITTRWLRPVSRAASTSAATAFSPISNLVSLVTPMLSFRSPLTPEEELILSARAGNPRYITTTILTANVIGLLTARSLHYQFFAYLGWTTPFLMWRSGAHPIVQYVLWAAQEWAWNVYPSTPISSAVVVGSMAVTMAYVWFGNQDEFEPALPPAKTEANKR</sequence>
<comment type="subcellular location">
    <subcellularLocation>
        <location evidence="1 14">Endoplasmic reticulum membrane</location>
        <topology evidence="1 14">Multi-pass membrane protein</topology>
    </subcellularLocation>
</comment>
<feature type="transmembrane region" description="Helical" evidence="14">
    <location>
        <begin position="140"/>
        <end position="163"/>
    </location>
</feature>
<evidence type="ECO:0000313" key="15">
    <source>
        <dbReference type="EMBL" id="EPE07015.1"/>
    </source>
</evidence>
<dbReference type="Proteomes" id="UP000016923">
    <property type="component" value="Unassembled WGS sequence"/>
</dbReference>
<dbReference type="GO" id="GO:0052925">
    <property type="term" value="F:dol-P-Man:Man(5)GlcNAc(2)-PP-Dol alpha-1,3-mannosyltransferase activity"/>
    <property type="evidence" value="ECO:0007669"/>
    <property type="project" value="UniProtKB-EC"/>
</dbReference>
<feature type="transmembrane region" description="Helical" evidence="14">
    <location>
        <begin position="248"/>
        <end position="267"/>
    </location>
</feature>
<gene>
    <name evidence="15" type="ORF">F503_03442</name>
</gene>
<evidence type="ECO:0000256" key="3">
    <source>
        <dbReference type="ARBA" id="ARBA00011964"/>
    </source>
</evidence>
<keyword evidence="8 14" id="KW-0256">Endoplasmic reticulum</keyword>
<dbReference type="EMBL" id="KE148152">
    <property type="protein sequence ID" value="EPE07015.1"/>
    <property type="molecule type" value="Genomic_DNA"/>
</dbReference>
<proteinExistence type="inferred from homology"/>
<evidence type="ECO:0000256" key="11">
    <source>
        <dbReference type="ARBA" id="ARBA00044743"/>
    </source>
</evidence>
<dbReference type="GO" id="GO:0006488">
    <property type="term" value="P:dolichol-linked oligosaccharide biosynthetic process"/>
    <property type="evidence" value="ECO:0007669"/>
    <property type="project" value="EnsemblFungi"/>
</dbReference>
<feature type="transmembrane region" description="Helical" evidence="14">
    <location>
        <begin position="306"/>
        <end position="327"/>
    </location>
</feature>
<dbReference type="OrthoDB" id="20028at2759"/>